<evidence type="ECO:0000313" key="1">
    <source>
        <dbReference type="EMBL" id="GIY78876.1"/>
    </source>
</evidence>
<dbReference type="AlphaFoldDB" id="A0AAV4W7X5"/>
<protein>
    <submittedName>
        <fullName evidence="1">Uncharacterized protein</fullName>
    </submittedName>
</protein>
<gene>
    <name evidence="1" type="ORF">CEXT_607571</name>
</gene>
<dbReference type="EMBL" id="BPLR01015813">
    <property type="protein sequence ID" value="GIY78876.1"/>
    <property type="molecule type" value="Genomic_DNA"/>
</dbReference>
<proteinExistence type="predicted"/>
<keyword evidence="2" id="KW-1185">Reference proteome</keyword>
<name>A0AAV4W7X5_CAEEX</name>
<accession>A0AAV4W7X5</accession>
<reference evidence="1 2" key="1">
    <citation type="submission" date="2021-06" db="EMBL/GenBank/DDBJ databases">
        <title>Caerostris extrusa draft genome.</title>
        <authorList>
            <person name="Kono N."/>
            <person name="Arakawa K."/>
        </authorList>
    </citation>
    <scope>NUCLEOTIDE SEQUENCE [LARGE SCALE GENOMIC DNA]</scope>
</reference>
<comment type="caution">
    <text evidence="1">The sequence shown here is derived from an EMBL/GenBank/DDBJ whole genome shotgun (WGS) entry which is preliminary data.</text>
</comment>
<evidence type="ECO:0000313" key="2">
    <source>
        <dbReference type="Proteomes" id="UP001054945"/>
    </source>
</evidence>
<dbReference type="Proteomes" id="UP001054945">
    <property type="component" value="Unassembled WGS sequence"/>
</dbReference>
<organism evidence="1 2">
    <name type="scientific">Caerostris extrusa</name>
    <name type="common">Bark spider</name>
    <name type="synonym">Caerostris bankana</name>
    <dbReference type="NCBI Taxonomy" id="172846"/>
    <lineage>
        <taxon>Eukaryota</taxon>
        <taxon>Metazoa</taxon>
        <taxon>Ecdysozoa</taxon>
        <taxon>Arthropoda</taxon>
        <taxon>Chelicerata</taxon>
        <taxon>Arachnida</taxon>
        <taxon>Araneae</taxon>
        <taxon>Araneomorphae</taxon>
        <taxon>Entelegynae</taxon>
        <taxon>Araneoidea</taxon>
        <taxon>Araneidae</taxon>
        <taxon>Caerostris</taxon>
    </lineage>
</organism>
<sequence length="135" mass="15626">MIYGSVISSFDEKRHEYLTKRRQNDVQNQGTVNVITVKLTHANPSSSDDDISPSPQNSFSLLFLSKVICISPEMRETRMVSVREAILHQILMFNRRCKCERQKEMVKYFDHPCCRVEAISGKSTYISDSEPQFFV</sequence>